<reference evidence="6 7" key="1">
    <citation type="submission" date="2023-10" db="EMBL/GenBank/DDBJ databases">
        <authorList>
            <person name="Maclean D."/>
            <person name="Macfadyen A."/>
        </authorList>
    </citation>
    <scope>NUCLEOTIDE SEQUENCE [LARGE SCALE GENOMIC DNA]</scope>
</reference>
<protein>
    <submittedName>
        <fullName evidence="6">Uncharacterized protein</fullName>
    </submittedName>
</protein>
<evidence type="ECO:0000313" key="7">
    <source>
        <dbReference type="Proteomes" id="UP001314263"/>
    </source>
</evidence>
<evidence type="ECO:0000256" key="4">
    <source>
        <dbReference type="RuleBase" id="RU000363"/>
    </source>
</evidence>
<comment type="similarity">
    <text evidence="1 4">Belongs to the short-chain dehydrogenases/reductases (SDR) family.</text>
</comment>
<feature type="transmembrane region" description="Helical" evidence="5">
    <location>
        <begin position="20"/>
        <end position="50"/>
    </location>
</feature>
<accession>A0AAV1IDC5</accession>
<comment type="caution">
    <text evidence="6">The sequence shown here is derived from an EMBL/GenBank/DDBJ whole genome shotgun (WGS) entry which is preliminary data.</text>
</comment>
<dbReference type="PANTHER" id="PTHR43899">
    <property type="entry name" value="RH59310P"/>
    <property type="match status" value="1"/>
</dbReference>
<keyword evidence="3" id="KW-0560">Oxidoreductase</keyword>
<evidence type="ECO:0000256" key="2">
    <source>
        <dbReference type="ARBA" id="ARBA00022857"/>
    </source>
</evidence>
<keyword evidence="2" id="KW-0521">NADP</keyword>
<dbReference type="InterPro" id="IPR036291">
    <property type="entry name" value="NAD(P)-bd_dom_sf"/>
</dbReference>
<evidence type="ECO:0000256" key="3">
    <source>
        <dbReference type="ARBA" id="ARBA00023002"/>
    </source>
</evidence>
<sequence length="334" mass="36344">MTVTLHSQSWLDTVTSGPAGSVAITVLLLAGACTGLKALARLTYGIYVYFIRPGKNLIRLGQWAAITGATDGIGKAYAFALAKKGINIVLISRTQSRLDEAASEAEAKYKVKTKTLAVDFGKADAGTWSTLKAELAPLQIGILVNNVGVSYPHAEYYESIDDQLIDDLIAINIQATNKMTRIVLPGMKERRKGAIVNIGSAAATVAPSGPLYCVYAGTKAYVDMFSKSLDLEYKQYGISVHNQAPAYVATKMSKIRKPTMDAPSPANWVAAAVKHIGYEPTQCPFPYHGAMWGLISSTPEWIVNQYLLGFNQLLRKKHFRKMEREAANNKPKTP</sequence>
<keyword evidence="5" id="KW-0472">Membrane</keyword>
<proteinExistence type="inferred from homology"/>
<dbReference type="Proteomes" id="UP001314263">
    <property type="component" value="Unassembled WGS sequence"/>
</dbReference>
<keyword evidence="7" id="KW-1185">Reference proteome</keyword>
<organism evidence="6 7">
    <name type="scientific">Coccomyxa viridis</name>
    <dbReference type="NCBI Taxonomy" id="1274662"/>
    <lineage>
        <taxon>Eukaryota</taxon>
        <taxon>Viridiplantae</taxon>
        <taxon>Chlorophyta</taxon>
        <taxon>core chlorophytes</taxon>
        <taxon>Trebouxiophyceae</taxon>
        <taxon>Trebouxiophyceae incertae sedis</taxon>
        <taxon>Coccomyxaceae</taxon>
        <taxon>Coccomyxa</taxon>
    </lineage>
</organism>
<dbReference type="GO" id="GO:0016491">
    <property type="term" value="F:oxidoreductase activity"/>
    <property type="evidence" value="ECO:0007669"/>
    <property type="project" value="UniProtKB-KW"/>
</dbReference>
<evidence type="ECO:0000256" key="1">
    <source>
        <dbReference type="ARBA" id="ARBA00006484"/>
    </source>
</evidence>
<dbReference type="Gene3D" id="3.40.50.720">
    <property type="entry name" value="NAD(P)-binding Rossmann-like Domain"/>
    <property type="match status" value="1"/>
</dbReference>
<dbReference type="EMBL" id="CAUYUE010000012">
    <property type="protein sequence ID" value="CAK0785258.1"/>
    <property type="molecule type" value="Genomic_DNA"/>
</dbReference>
<evidence type="ECO:0000256" key="5">
    <source>
        <dbReference type="SAM" id="Phobius"/>
    </source>
</evidence>
<dbReference type="Pfam" id="PF00106">
    <property type="entry name" value="adh_short"/>
    <property type="match status" value="1"/>
</dbReference>
<evidence type="ECO:0000313" key="6">
    <source>
        <dbReference type="EMBL" id="CAK0785258.1"/>
    </source>
</evidence>
<dbReference type="FunFam" id="3.40.50.720:FF:000137">
    <property type="entry name" value="Hydroxysteroid (17-beta) dehydrogenase 3"/>
    <property type="match status" value="1"/>
</dbReference>
<gene>
    <name evidence="6" type="ORF">CVIRNUC_008464</name>
</gene>
<dbReference type="AlphaFoldDB" id="A0AAV1IDC5"/>
<dbReference type="PANTHER" id="PTHR43899:SF13">
    <property type="entry name" value="RH59310P"/>
    <property type="match status" value="1"/>
</dbReference>
<dbReference type="PRINTS" id="PR00081">
    <property type="entry name" value="GDHRDH"/>
</dbReference>
<dbReference type="SUPFAM" id="SSF51735">
    <property type="entry name" value="NAD(P)-binding Rossmann-fold domains"/>
    <property type="match status" value="1"/>
</dbReference>
<keyword evidence="5" id="KW-0812">Transmembrane</keyword>
<dbReference type="InterPro" id="IPR002347">
    <property type="entry name" value="SDR_fam"/>
</dbReference>
<dbReference type="PRINTS" id="PR00080">
    <property type="entry name" value="SDRFAMILY"/>
</dbReference>
<dbReference type="PIRSF" id="PIRSF000126">
    <property type="entry name" value="11-beta-HSD1"/>
    <property type="match status" value="1"/>
</dbReference>
<name>A0AAV1IDC5_9CHLO</name>
<keyword evidence="5" id="KW-1133">Transmembrane helix</keyword>
<dbReference type="InterPro" id="IPR051019">
    <property type="entry name" value="VLCFA-Steroid_DH"/>
</dbReference>
<dbReference type="CDD" id="cd05356">
    <property type="entry name" value="17beta-HSD1_like_SDR_c"/>
    <property type="match status" value="1"/>
</dbReference>